<dbReference type="CDD" id="cd17535">
    <property type="entry name" value="REC_NarL-like"/>
    <property type="match status" value="1"/>
</dbReference>
<dbReference type="InterPro" id="IPR016032">
    <property type="entry name" value="Sig_transdc_resp-reg_C-effctor"/>
</dbReference>
<dbReference type="SUPFAM" id="SSF52172">
    <property type="entry name" value="CheY-like"/>
    <property type="match status" value="1"/>
</dbReference>
<dbReference type="SMART" id="SM00421">
    <property type="entry name" value="HTH_LUXR"/>
    <property type="match status" value="1"/>
</dbReference>
<evidence type="ECO:0000256" key="1">
    <source>
        <dbReference type="ARBA" id="ARBA00022553"/>
    </source>
</evidence>
<dbReference type="InterPro" id="IPR051015">
    <property type="entry name" value="EvgA-like"/>
</dbReference>
<comment type="caution">
    <text evidence="8">The sequence shown here is derived from an EMBL/GenBank/DDBJ whole genome shotgun (WGS) entry which is preliminary data.</text>
</comment>
<sequence length="232" mass="26314">MKATSKRMTDIVLIDSQPLFREDIRRILEMEESFRVVGEGDTSDQLVPLYNQHYPQLILTEVHFPGKKDLHALEELIIQVPHAKVVIFTTTTDFDLLEQVLENGASGYLLKEMDSFSLTSALKAVMKGGFFLHPKIARTVVSLLQERNASANSENAHQQTAVRSPYHLLSWREIEVLQLLGEGHSNKRLGELLHISDKTVKNHIAAILRKMGVRDRTQAVVKALKKGWIELK</sequence>
<dbReference type="InterPro" id="IPR000792">
    <property type="entry name" value="Tscrpt_reg_LuxR_C"/>
</dbReference>
<dbReference type="GO" id="GO:0003677">
    <property type="term" value="F:DNA binding"/>
    <property type="evidence" value="ECO:0007669"/>
    <property type="project" value="UniProtKB-KW"/>
</dbReference>
<feature type="domain" description="HTH luxR-type" evidence="6">
    <location>
        <begin position="162"/>
        <end position="227"/>
    </location>
</feature>
<dbReference type="PRINTS" id="PR00038">
    <property type="entry name" value="HTHLUXR"/>
</dbReference>
<dbReference type="PANTHER" id="PTHR45566">
    <property type="entry name" value="HTH-TYPE TRANSCRIPTIONAL REGULATOR YHJB-RELATED"/>
    <property type="match status" value="1"/>
</dbReference>
<comment type="caution">
    <text evidence="5">Lacks conserved residue(s) required for the propagation of feature annotation.</text>
</comment>
<keyword evidence="9" id="KW-1185">Reference proteome</keyword>
<name>A0A365KUH9_9BACL</name>
<keyword evidence="1" id="KW-0597">Phosphoprotein</keyword>
<dbReference type="Gene3D" id="3.40.50.2300">
    <property type="match status" value="1"/>
</dbReference>
<evidence type="ECO:0000259" key="7">
    <source>
        <dbReference type="PROSITE" id="PS50110"/>
    </source>
</evidence>
<dbReference type="EMBL" id="QLZR01000004">
    <property type="protein sequence ID" value="RAZ76798.1"/>
    <property type="molecule type" value="Genomic_DNA"/>
</dbReference>
<evidence type="ECO:0000256" key="5">
    <source>
        <dbReference type="PROSITE-ProRule" id="PRU00169"/>
    </source>
</evidence>
<dbReference type="PANTHER" id="PTHR45566:SF2">
    <property type="entry name" value="NARL SUBFAMILY"/>
    <property type="match status" value="1"/>
</dbReference>
<dbReference type="InterPro" id="IPR011006">
    <property type="entry name" value="CheY-like_superfamily"/>
</dbReference>
<evidence type="ECO:0000256" key="3">
    <source>
        <dbReference type="ARBA" id="ARBA00023125"/>
    </source>
</evidence>
<dbReference type="GO" id="GO:0000160">
    <property type="term" value="P:phosphorelay signal transduction system"/>
    <property type="evidence" value="ECO:0007669"/>
    <property type="project" value="InterPro"/>
</dbReference>
<dbReference type="InterPro" id="IPR001789">
    <property type="entry name" value="Sig_transdc_resp-reg_receiver"/>
</dbReference>
<proteinExistence type="predicted"/>
<keyword evidence="2" id="KW-0805">Transcription regulation</keyword>
<keyword evidence="4" id="KW-0804">Transcription</keyword>
<dbReference type="RefSeq" id="WP_112223964.1">
    <property type="nucleotide sequence ID" value="NZ_CP047673.1"/>
</dbReference>
<evidence type="ECO:0000256" key="4">
    <source>
        <dbReference type="ARBA" id="ARBA00023163"/>
    </source>
</evidence>
<dbReference type="SMART" id="SM00448">
    <property type="entry name" value="REC"/>
    <property type="match status" value="1"/>
</dbReference>
<protein>
    <submittedName>
        <fullName evidence="8">DNA-binding response regulator</fullName>
    </submittedName>
</protein>
<evidence type="ECO:0000256" key="2">
    <source>
        <dbReference type="ARBA" id="ARBA00023015"/>
    </source>
</evidence>
<evidence type="ECO:0000313" key="9">
    <source>
        <dbReference type="Proteomes" id="UP000251002"/>
    </source>
</evidence>
<dbReference type="AlphaFoldDB" id="A0A365KUH9"/>
<gene>
    <name evidence="8" type="ORF">DP120_12275</name>
</gene>
<dbReference type="GO" id="GO:0006355">
    <property type="term" value="P:regulation of DNA-templated transcription"/>
    <property type="evidence" value="ECO:0007669"/>
    <property type="project" value="InterPro"/>
</dbReference>
<keyword evidence="3 8" id="KW-0238">DNA-binding</keyword>
<dbReference type="InterPro" id="IPR058245">
    <property type="entry name" value="NreC/VraR/RcsB-like_REC"/>
</dbReference>
<dbReference type="SUPFAM" id="SSF46894">
    <property type="entry name" value="C-terminal effector domain of the bipartite response regulators"/>
    <property type="match status" value="1"/>
</dbReference>
<evidence type="ECO:0000313" key="8">
    <source>
        <dbReference type="EMBL" id="RAZ76798.1"/>
    </source>
</evidence>
<feature type="domain" description="Response regulatory" evidence="7">
    <location>
        <begin position="10"/>
        <end position="126"/>
    </location>
</feature>
<accession>A0A365KUH9</accession>
<reference evidence="8 9" key="1">
    <citation type="submission" date="2018-06" db="EMBL/GenBank/DDBJ databases">
        <title>The draft genome sequences of strains SCU63 and S1.</title>
        <authorList>
            <person name="Gan L."/>
        </authorList>
    </citation>
    <scope>NUCLEOTIDE SEQUENCE [LARGE SCALE GENOMIC DNA]</scope>
    <source>
        <strain evidence="8 9">SCU63</strain>
    </source>
</reference>
<evidence type="ECO:0000259" key="6">
    <source>
        <dbReference type="PROSITE" id="PS50043"/>
    </source>
</evidence>
<dbReference type="PROSITE" id="PS50043">
    <property type="entry name" value="HTH_LUXR_2"/>
    <property type="match status" value="1"/>
</dbReference>
<dbReference type="CDD" id="cd06170">
    <property type="entry name" value="LuxR_C_like"/>
    <property type="match status" value="1"/>
</dbReference>
<organism evidence="8 9">
    <name type="scientific">Planococcus halotolerans</name>
    <dbReference type="NCBI Taxonomy" id="2233542"/>
    <lineage>
        <taxon>Bacteria</taxon>
        <taxon>Bacillati</taxon>
        <taxon>Bacillota</taxon>
        <taxon>Bacilli</taxon>
        <taxon>Bacillales</taxon>
        <taxon>Caryophanaceae</taxon>
        <taxon>Planococcus</taxon>
    </lineage>
</organism>
<dbReference type="Pfam" id="PF00072">
    <property type="entry name" value="Response_reg"/>
    <property type="match status" value="1"/>
</dbReference>
<dbReference type="Proteomes" id="UP000251002">
    <property type="component" value="Unassembled WGS sequence"/>
</dbReference>
<dbReference type="Pfam" id="PF00196">
    <property type="entry name" value="GerE"/>
    <property type="match status" value="1"/>
</dbReference>
<dbReference type="PROSITE" id="PS50110">
    <property type="entry name" value="RESPONSE_REGULATORY"/>
    <property type="match status" value="1"/>
</dbReference>